<feature type="transmembrane region" description="Helical" evidence="5">
    <location>
        <begin position="351"/>
        <end position="372"/>
    </location>
</feature>
<comment type="caution">
    <text evidence="7">The sequence shown here is derived from an EMBL/GenBank/DDBJ whole genome shotgun (WGS) entry which is preliminary data.</text>
</comment>
<dbReference type="Pfam" id="PF12698">
    <property type="entry name" value="ABC2_membrane_3"/>
    <property type="match status" value="1"/>
</dbReference>
<keyword evidence="4 5" id="KW-0472">Membrane</keyword>
<gene>
    <name evidence="7" type="ORF">CSX02_02505</name>
</gene>
<feature type="transmembrane region" description="Helical" evidence="5">
    <location>
        <begin position="263"/>
        <end position="284"/>
    </location>
</feature>
<protein>
    <recommendedName>
        <fullName evidence="6">ABC-2 type transporter transmembrane domain-containing protein</fullName>
    </recommendedName>
</protein>
<keyword evidence="3 5" id="KW-1133">Transmembrane helix</keyword>
<comment type="subcellular location">
    <subcellularLocation>
        <location evidence="1">Membrane</location>
        <topology evidence="1">Multi-pass membrane protein</topology>
    </subcellularLocation>
</comment>
<accession>A0A2G3E572</accession>
<keyword evidence="8" id="KW-1185">Reference proteome</keyword>
<evidence type="ECO:0000256" key="3">
    <source>
        <dbReference type="ARBA" id="ARBA00022989"/>
    </source>
</evidence>
<evidence type="ECO:0000256" key="5">
    <source>
        <dbReference type="SAM" id="Phobius"/>
    </source>
</evidence>
<evidence type="ECO:0000313" key="7">
    <source>
        <dbReference type="EMBL" id="PHU38426.1"/>
    </source>
</evidence>
<evidence type="ECO:0000256" key="4">
    <source>
        <dbReference type="ARBA" id="ARBA00023136"/>
    </source>
</evidence>
<reference evidence="7 8" key="1">
    <citation type="submission" date="2017-10" db="EMBL/GenBank/DDBJ databases">
        <title>Resolving the taxonomy of Roseburia spp., Eubacterium rectale and Agathobacter spp. through phylogenomic analysis.</title>
        <authorList>
            <person name="Sheridan P.O."/>
            <person name="Walker A.W."/>
            <person name="Duncan S.H."/>
            <person name="Scott K.P."/>
            <person name="Toole P.W.O."/>
            <person name="Luis P."/>
            <person name="Flint H.J."/>
        </authorList>
    </citation>
    <scope>NUCLEOTIDE SEQUENCE [LARGE SCALE GENOMIC DNA]</scope>
    <source>
        <strain evidence="7 8">JK623</strain>
    </source>
</reference>
<dbReference type="PANTHER" id="PTHR43027:SF1">
    <property type="entry name" value="DOXORUBICIN RESISTANCE ABC TRANSPORTER PERMEASE PROTEIN DRRC-RELATED"/>
    <property type="match status" value="1"/>
</dbReference>
<proteinExistence type="predicted"/>
<dbReference type="EMBL" id="PDYG01000008">
    <property type="protein sequence ID" value="PHU38426.1"/>
    <property type="molecule type" value="Genomic_DNA"/>
</dbReference>
<keyword evidence="2 5" id="KW-0812">Transmembrane</keyword>
<feature type="transmembrane region" description="Helical" evidence="5">
    <location>
        <begin position="224"/>
        <end position="251"/>
    </location>
</feature>
<reference evidence="7 8" key="2">
    <citation type="submission" date="2017-10" db="EMBL/GenBank/DDBJ databases">
        <authorList>
            <person name="Banno H."/>
            <person name="Chua N.-H."/>
        </authorList>
    </citation>
    <scope>NUCLEOTIDE SEQUENCE [LARGE SCALE GENOMIC DNA]</scope>
    <source>
        <strain evidence="7 8">JK623</strain>
    </source>
</reference>
<dbReference type="GO" id="GO:0140359">
    <property type="term" value="F:ABC-type transporter activity"/>
    <property type="evidence" value="ECO:0007669"/>
    <property type="project" value="InterPro"/>
</dbReference>
<sequence length="381" mass="43140">MLRTMIFSWKTLFRDKANTFWILLFPIILGSFFKIAFGNLGATENISTIPVAIVKSDSVYDEQLDNVITQLSTEKGGFLEASYCTEEEAKEQLKEKEIVGILHSGEMVRLSVSENMKEQSMQQSILKTFVDRYNMQVNALTELLPDHMEQYQEMIDALSAEITYNANESLGRHPDQSPYTQYFFNLLAMQCLFTAVGGVLVACHNQANLSELAKRITVAPTHKLIRIVPELLAVTIYEFVLNAVGFAYMAFILKIQLLDRLPFTVLTMFLGCFVGVSLGFFIGCFGHFDQTAKQGLVFAVTMPLCFLSGLMIGNMNILIENHLPIVNRLNPAALLTDSFYRLSQYEDLSRFYTNILTIIGFIILFCVTGFLMTRRKTYAQL</sequence>
<dbReference type="RefSeq" id="WP_099385513.1">
    <property type="nucleotide sequence ID" value="NZ_JANSWH010000051.1"/>
</dbReference>
<dbReference type="GO" id="GO:0016020">
    <property type="term" value="C:membrane"/>
    <property type="evidence" value="ECO:0007669"/>
    <property type="project" value="UniProtKB-SubCell"/>
</dbReference>
<evidence type="ECO:0000256" key="2">
    <source>
        <dbReference type="ARBA" id="ARBA00022692"/>
    </source>
</evidence>
<evidence type="ECO:0000259" key="6">
    <source>
        <dbReference type="Pfam" id="PF12698"/>
    </source>
</evidence>
<name>A0A2G3E572_9FIRM</name>
<dbReference type="AlphaFoldDB" id="A0A2G3E572"/>
<dbReference type="PANTHER" id="PTHR43027">
    <property type="entry name" value="DOXORUBICIN RESISTANCE ABC TRANSPORTER PERMEASE PROTEIN DRRC-RELATED"/>
    <property type="match status" value="1"/>
</dbReference>
<feature type="domain" description="ABC-2 type transporter transmembrane" evidence="6">
    <location>
        <begin position="20"/>
        <end position="369"/>
    </location>
</feature>
<evidence type="ECO:0000313" key="8">
    <source>
        <dbReference type="Proteomes" id="UP000224563"/>
    </source>
</evidence>
<dbReference type="Proteomes" id="UP000224563">
    <property type="component" value="Unassembled WGS sequence"/>
</dbReference>
<feature type="transmembrane region" description="Helical" evidence="5">
    <location>
        <begin position="296"/>
        <end position="319"/>
    </location>
</feature>
<organism evidence="7 8">
    <name type="scientific">Agathobacter ruminis</name>
    <dbReference type="NCBI Taxonomy" id="1712665"/>
    <lineage>
        <taxon>Bacteria</taxon>
        <taxon>Bacillati</taxon>
        <taxon>Bacillota</taxon>
        <taxon>Clostridia</taxon>
        <taxon>Lachnospirales</taxon>
        <taxon>Lachnospiraceae</taxon>
        <taxon>Agathobacter</taxon>
    </lineage>
</organism>
<feature type="transmembrane region" description="Helical" evidence="5">
    <location>
        <begin position="20"/>
        <end position="37"/>
    </location>
</feature>
<dbReference type="InterPro" id="IPR013525">
    <property type="entry name" value="ABC2_TM"/>
</dbReference>
<evidence type="ECO:0000256" key="1">
    <source>
        <dbReference type="ARBA" id="ARBA00004141"/>
    </source>
</evidence>
<dbReference type="InterPro" id="IPR052902">
    <property type="entry name" value="ABC-2_transporter"/>
</dbReference>
<feature type="transmembrane region" description="Helical" evidence="5">
    <location>
        <begin position="182"/>
        <end position="203"/>
    </location>
</feature>